<dbReference type="Proteomes" id="UP001341840">
    <property type="component" value="Unassembled WGS sequence"/>
</dbReference>
<sequence>MAPLSFRPTPTWSSAPATPVVPLIPPPIASPSFAADLHREDDDECEVEDNRTFGELVTAVANNSRTPLRGVQISEPEGVEEALCDEEEEDESELIADDSDDDNQSFPVLRRGPASSGSHQYPEHFSSLEVIAPTHEENEAGAGFGGGGSVDVLTPNKFEIRQIFQTKEDAVLNVKSYNIRRAV</sequence>
<name>A0ABU6T9A5_9FABA</name>
<dbReference type="EMBL" id="JASCZI010090667">
    <property type="protein sequence ID" value="MED6144528.1"/>
    <property type="molecule type" value="Genomic_DNA"/>
</dbReference>
<evidence type="ECO:0000256" key="1">
    <source>
        <dbReference type="SAM" id="MobiDB-lite"/>
    </source>
</evidence>
<protein>
    <submittedName>
        <fullName evidence="2">Uncharacterized protein</fullName>
    </submittedName>
</protein>
<proteinExistence type="predicted"/>
<evidence type="ECO:0000313" key="2">
    <source>
        <dbReference type="EMBL" id="MED6144528.1"/>
    </source>
</evidence>
<feature type="region of interest" description="Disordered" evidence="1">
    <location>
        <begin position="64"/>
        <end position="121"/>
    </location>
</feature>
<feature type="compositionally biased region" description="Acidic residues" evidence="1">
    <location>
        <begin position="77"/>
        <end position="103"/>
    </location>
</feature>
<accession>A0ABU6T9A5</accession>
<organism evidence="2 3">
    <name type="scientific">Stylosanthes scabra</name>
    <dbReference type="NCBI Taxonomy" id="79078"/>
    <lineage>
        <taxon>Eukaryota</taxon>
        <taxon>Viridiplantae</taxon>
        <taxon>Streptophyta</taxon>
        <taxon>Embryophyta</taxon>
        <taxon>Tracheophyta</taxon>
        <taxon>Spermatophyta</taxon>
        <taxon>Magnoliopsida</taxon>
        <taxon>eudicotyledons</taxon>
        <taxon>Gunneridae</taxon>
        <taxon>Pentapetalae</taxon>
        <taxon>rosids</taxon>
        <taxon>fabids</taxon>
        <taxon>Fabales</taxon>
        <taxon>Fabaceae</taxon>
        <taxon>Papilionoideae</taxon>
        <taxon>50 kb inversion clade</taxon>
        <taxon>dalbergioids sensu lato</taxon>
        <taxon>Dalbergieae</taxon>
        <taxon>Pterocarpus clade</taxon>
        <taxon>Stylosanthes</taxon>
    </lineage>
</organism>
<comment type="caution">
    <text evidence="2">The sequence shown here is derived from an EMBL/GenBank/DDBJ whole genome shotgun (WGS) entry which is preliminary data.</text>
</comment>
<keyword evidence="3" id="KW-1185">Reference proteome</keyword>
<reference evidence="2 3" key="1">
    <citation type="journal article" date="2023" name="Plants (Basel)">
        <title>Bridging the Gap: Combining Genomics and Transcriptomics Approaches to Understand Stylosanthes scabra, an Orphan Legume from the Brazilian Caatinga.</title>
        <authorList>
            <person name="Ferreira-Neto J.R.C."/>
            <person name="da Silva M.D."/>
            <person name="Binneck E."/>
            <person name="de Melo N.F."/>
            <person name="da Silva R.H."/>
            <person name="de Melo A.L.T.M."/>
            <person name="Pandolfi V."/>
            <person name="Bustamante F.O."/>
            <person name="Brasileiro-Vidal A.C."/>
            <person name="Benko-Iseppon A.M."/>
        </authorList>
    </citation>
    <scope>NUCLEOTIDE SEQUENCE [LARGE SCALE GENOMIC DNA]</scope>
    <source>
        <tissue evidence="2">Leaves</tissue>
    </source>
</reference>
<feature type="region of interest" description="Disordered" evidence="1">
    <location>
        <begin position="1"/>
        <end position="23"/>
    </location>
</feature>
<feature type="compositionally biased region" description="Low complexity" evidence="1">
    <location>
        <begin position="8"/>
        <end position="21"/>
    </location>
</feature>
<evidence type="ECO:0000313" key="3">
    <source>
        <dbReference type="Proteomes" id="UP001341840"/>
    </source>
</evidence>
<gene>
    <name evidence="2" type="ORF">PIB30_016375</name>
</gene>